<evidence type="ECO:0000256" key="5">
    <source>
        <dbReference type="ARBA" id="ARBA00022840"/>
    </source>
</evidence>
<comment type="cofactor">
    <cofactor evidence="9">
        <name>Mg(2+)</name>
        <dbReference type="ChEBI" id="CHEBI:18420"/>
    </cofactor>
</comment>
<comment type="catalytic activity">
    <reaction evidence="8 9">
        <text>(R)-4'-phosphopantetheine + ATP + H(+) = 3'-dephospho-CoA + diphosphate</text>
        <dbReference type="Rhea" id="RHEA:19801"/>
        <dbReference type="ChEBI" id="CHEBI:15378"/>
        <dbReference type="ChEBI" id="CHEBI:30616"/>
        <dbReference type="ChEBI" id="CHEBI:33019"/>
        <dbReference type="ChEBI" id="CHEBI:57328"/>
        <dbReference type="ChEBI" id="CHEBI:61723"/>
        <dbReference type="EC" id="2.7.7.3"/>
    </reaction>
</comment>
<dbReference type="Gene3D" id="3.40.50.620">
    <property type="entry name" value="HUPs"/>
    <property type="match status" value="1"/>
</dbReference>
<dbReference type="PRINTS" id="PR01020">
    <property type="entry name" value="LPSBIOSNTHSS"/>
</dbReference>
<dbReference type="UniPathway" id="UPA00241">
    <property type="reaction ID" value="UER00355"/>
</dbReference>
<dbReference type="InterPro" id="IPR001980">
    <property type="entry name" value="PPAT"/>
</dbReference>
<comment type="subunit">
    <text evidence="9">Homohexamer.</text>
</comment>
<dbReference type="GO" id="GO:0015937">
    <property type="term" value="P:coenzyme A biosynthetic process"/>
    <property type="evidence" value="ECO:0007669"/>
    <property type="project" value="UniProtKB-UniRule"/>
</dbReference>
<feature type="binding site" evidence="9">
    <location>
        <position position="98"/>
    </location>
    <ligand>
        <name>ATP</name>
        <dbReference type="ChEBI" id="CHEBI:30616"/>
    </ligand>
</feature>
<comment type="similarity">
    <text evidence="9">Belongs to the bacterial CoaD family.</text>
</comment>
<feature type="binding site" evidence="9">
    <location>
        <position position="17"/>
    </location>
    <ligand>
        <name>ATP</name>
        <dbReference type="ChEBI" id="CHEBI:30616"/>
    </ligand>
</feature>
<feature type="binding site" evidence="9">
    <location>
        <position position="87"/>
    </location>
    <ligand>
        <name>substrate</name>
    </ligand>
</feature>
<evidence type="ECO:0000256" key="2">
    <source>
        <dbReference type="ARBA" id="ARBA00022679"/>
    </source>
</evidence>
<evidence type="ECO:0000256" key="3">
    <source>
        <dbReference type="ARBA" id="ARBA00022695"/>
    </source>
</evidence>
<keyword evidence="1 9" id="KW-0963">Cytoplasm</keyword>
<evidence type="ECO:0000256" key="7">
    <source>
        <dbReference type="ARBA" id="ARBA00022993"/>
    </source>
</evidence>
<comment type="function">
    <text evidence="9">Reversibly transfers an adenylyl group from ATP to 4'-phosphopantetheine, yielding dephospho-CoA (dPCoA) and pyrophosphate.</text>
</comment>
<feature type="domain" description="Cytidyltransferase-like" evidence="10">
    <location>
        <begin position="5"/>
        <end position="133"/>
    </location>
</feature>
<feature type="binding site" evidence="9">
    <location>
        <position position="73"/>
    </location>
    <ligand>
        <name>substrate</name>
    </ligand>
</feature>
<dbReference type="Proteomes" id="UP000029628">
    <property type="component" value="Unassembled WGS sequence"/>
</dbReference>
<feature type="binding site" evidence="9">
    <location>
        <begin position="88"/>
        <end position="90"/>
    </location>
    <ligand>
        <name>ATP</name>
        <dbReference type="ChEBI" id="CHEBI:30616"/>
    </ligand>
</feature>
<dbReference type="NCBIfam" id="TIGR00125">
    <property type="entry name" value="cyt_tran_rel"/>
    <property type="match status" value="1"/>
</dbReference>
<dbReference type="RefSeq" id="WP_028257463.1">
    <property type="nucleotide sequence ID" value="NZ_JRNT01000009.1"/>
</dbReference>
<dbReference type="CDD" id="cd02163">
    <property type="entry name" value="PPAT"/>
    <property type="match status" value="1"/>
</dbReference>
<organism evidence="11 12">
    <name type="scientific">Veillonella montpellierensis DNF00314</name>
    <dbReference type="NCBI Taxonomy" id="1401067"/>
    <lineage>
        <taxon>Bacteria</taxon>
        <taxon>Bacillati</taxon>
        <taxon>Bacillota</taxon>
        <taxon>Negativicutes</taxon>
        <taxon>Veillonellales</taxon>
        <taxon>Veillonellaceae</taxon>
        <taxon>Veillonella</taxon>
    </lineage>
</organism>
<feature type="binding site" evidence="9">
    <location>
        <begin position="123"/>
        <end position="129"/>
    </location>
    <ligand>
        <name>ATP</name>
        <dbReference type="ChEBI" id="CHEBI:30616"/>
    </ligand>
</feature>
<comment type="caution">
    <text evidence="11">The sequence shown here is derived from an EMBL/GenBank/DDBJ whole genome shotgun (WGS) entry which is preliminary data.</text>
</comment>
<dbReference type="Pfam" id="PF01467">
    <property type="entry name" value="CTP_transf_like"/>
    <property type="match status" value="1"/>
</dbReference>
<dbReference type="AlphaFoldDB" id="A0A096ALE2"/>
<evidence type="ECO:0000256" key="6">
    <source>
        <dbReference type="ARBA" id="ARBA00022842"/>
    </source>
</evidence>
<evidence type="ECO:0000256" key="9">
    <source>
        <dbReference type="HAMAP-Rule" id="MF_00151"/>
    </source>
</evidence>
<reference evidence="11 12" key="1">
    <citation type="submission" date="2014-07" db="EMBL/GenBank/DDBJ databases">
        <authorList>
            <person name="McCorrison J."/>
            <person name="Sanka R."/>
            <person name="Torralba M."/>
            <person name="Gillis M."/>
            <person name="Haft D.H."/>
            <person name="Methe B."/>
            <person name="Sutton G."/>
            <person name="Nelson K.E."/>
        </authorList>
    </citation>
    <scope>NUCLEOTIDE SEQUENCE [LARGE SCALE GENOMIC DNA]</scope>
    <source>
        <strain evidence="11 12">DNF00314</strain>
    </source>
</reference>
<keyword evidence="7 9" id="KW-0173">Coenzyme A biosynthesis</keyword>
<dbReference type="EC" id="2.7.7.3" evidence="9"/>
<feature type="site" description="Transition state stabilizer" evidence="9">
    <location>
        <position position="17"/>
    </location>
</feature>
<keyword evidence="4 9" id="KW-0547">Nucleotide-binding</keyword>
<dbReference type="HAMAP" id="MF_00151">
    <property type="entry name" value="PPAT_bact"/>
    <property type="match status" value="1"/>
</dbReference>
<feature type="binding site" evidence="9">
    <location>
        <begin position="9"/>
        <end position="10"/>
    </location>
    <ligand>
        <name>ATP</name>
        <dbReference type="ChEBI" id="CHEBI:30616"/>
    </ligand>
</feature>
<dbReference type="NCBIfam" id="TIGR01510">
    <property type="entry name" value="coaD_prev_kdtB"/>
    <property type="match status" value="1"/>
</dbReference>
<sequence>MRIGVCPGSFDPVTQGHIDIFERSSKLVDKLIVAVCENPAKHSLFSMETRAELIRRSVTHIPNIEVDFATGLLNDYVKSKNSHIIIRGLRALSDFEYEFQRALFAKYLDDDIETMFIMTNNKYSFVSSTGIRELAKFGGSLDGLVPEEVKLALESKFNGENNRSE</sequence>
<feature type="binding site" evidence="9">
    <location>
        <position position="41"/>
    </location>
    <ligand>
        <name>substrate</name>
    </ligand>
</feature>
<keyword evidence="5 9" id="KW-0067">ATP-binding</keyword>
<dbReference type="InterPro" id="IPR004821">
    <property type="entry name" value="Cyt_trans-like"/>
</dbReference>
<keyword evidence="2 9" id="KW-0808">Transferase</keyword>
<evidence type="ECO:0000256" key="4">
    <source>
        <dbReference type="ARBA" id="ARBA00022741"/>
    </source>
</evidence>
<accession>A0A096ALE2</accession>
<dbReference type="eggNOG" id="COG0669">
    <property type="taxonomic scope" value="Bacteria"/>
</dbReference>
<dbReference type="InterPro" id="IPR014729">
    <property type="entry name" value="Rossmann-like_a/b/a_fold"/>
</dbReference>
<dbReference type="GO" id="GO:0005737">
    <property type="term" value="C:cytoplasm"/>
    <property type="evidence" value="ECO:0007669"/>
    <property type="project" value="UniProtKB-SubCell"/>
</dbReference>
<feature type="binding site" evidence="9">
    <location>
        <position position="9"/>
    </location>
    <ligand>
        <name>substrate</name>
    </ligand>
</feature>
<dbReference type="PANTHER" id="PTHR21342">
    <property type="entry name" value="PHOSPHOPANTETHEINE ADENYLYLTRANSFERASE"/>
    <property type="match status" value="1"/>
</dbReference>
<dbReference type="SUPFAM" id="SSF52374">
    <property type="entry name" value="Nucleotidylyl transferase"/>
    <property type="match status" value="1"/>
</dbReference>
<evidence type="ECO:0000313" key="11">
    <source>
        <dbReference type="EMBL" id="KGF47471.1"/>
    </source>
</evidence>
<evidence type="ECO:0000313" key="12">
    <source>
        <dbReference type="Proteomes" id="UP000029628"/>
    </source>
</evidence>
<evidence type="ECO:0000256" key="8">
    <source>
        <dbReference type="ARBA" id="ARBA00029346"/>
    </source>
</evidence>
<name>A0A096ALE2_9FIRM</name>
<dbReference type="GO" id="GO:0004595">
    <property type="term" value="F:pantetheine-phosphate adenylyltransferase activity"/>
    <property type="evidence" value="ECO:0007669"/>
    <property type="project" value="UniProtKB-UniRule"/>
</dbReference>
<comment type="subcellular location">
    <subcellularLocation>
        <location evidence="9">Cytoplasm</location>
    </subcellularLocation>
</comment>
<comment type="pathway">
    <text evidence="9">Cofactor biosynthesis; coenzyme A biosynthesis; CoA from (R)-pantothenate: step 4/5.</text>
</comment>
<gene>
    <name evidence="9 11" type="primary">coaD</name>
    <name evidence="11" type="ORF">HMPREF0872_04730</name>
</gene>
<proteinExistence type="inferred from homology"/>
<keyword evidence="12" id="KW-1185">Reference proteome</keyword>
<evidence type="ECO:0000259" key="10">
    <source>
        <dbReference type="Pfam" id="PF01467"/>
    </source>
</evidence>
<dbReference type="EMBL" id="JRNT01000009">
    <property type="protein sequence ID" value="KGF47471.1"/>
    <property type="molecule type" value="Genomic_DNA"/>
</dbReference>
<dbReference type="PANTHER" id="PTHR21342:SF1">
    <property type="entry name" value="PHOSPHOPANTETHEINE ADENYLYLTRANSFERASE"/>
    <property type="match status" value="1"/>
</dbReference>
<dbReference type="GO" id="GO:0005524">
    <property type="term" value="F:ATP binding"/>
    <property type="evidence" value="ECO:0007669"/>
    <property type="project" value="UniProtKB-KW"/>
</dbReference>
<evidence type="ECO:0000256" key="1">
    <source>
        <dbReference type="ARBA" id="ARBA00022490"/>
    </source>
</evidence>
<protein>
    <recommendedName>
        <fullName evidence="9">Phosphopantetheine adenylyltransferase</fullName>
        <ecNumber evidence="9">2.7.7.3</ecNumber>
    </recommendedName>
    <alternativeName>
        <fullName evidence="9">Dephospho-CoA pyrophosphorylase</fullName>
    </alternativeName>
    <alternativeName>
        <fullName evidence="9">Pantetheine-phosphate adenylyltransferase</fullName>
        <shortName evidence="9">PPAT</shortName>
    </alternativeName>
</protein>
<keyword evidence="3 9" id="KW-0548">Nucleotidyltransferase</keyword>
<keyword evidence="6 9" id="KW-0460">Magnesium</keyword>